<dbReference type="SUPFAM" id="SSF51735">
    <property type="entry name" value="NAD(P)-binding Rossmann-fold domains"/>
    <property type="match status" value="1"/>
</dbReference>
<protein>
    <submittedName>
        <fullName evidence="3">KR domain-containing protein</fullName>
    </submittedName>
</protein>
<dbReference type="EMBL" id="PKGY01000001">
    <property type="protein sequence ID" value="PKZ23240.1"/>
    <property type="molecule type" value="Genomic_DNA"/>
</dbReference>
<comment type="similarity">
    <text evidence="1">Belongs to the short-chain dehydrogenases/reductases (SDR) family.</text>
</comment>
<dbReference type="GO" id="GO:0016491">
    <property type="term" value="F:oxidoreductase activity"/>
    <property type="evidence" value="ECO:0007669"/>
    <property type="project" value="UniProtKB-KW"/>
</dbReference>
<reference evidence="3 4" key="1">
    <citation type="submission" date="2017-12" db="EMBL/GenBank/DDBJ databases">
        <title>Phylogenetic diversity of female urinary microbiome.</title>
        <authorList>
            <person name="Thomas-White K."/>
            <person name="Wolfe A.J."/>
        </authorList>
    </citation>
    <scope>NUCLEOTIDE SEQUENCE [LARGE SCALE GENOMIC DNA]</scope>
    <source>
        <strain evidence="3 4">UMB0139</strain>
    </source>
</reference>
<sequence>MQEYTLITGASSGIGQAYARLAASQGENLILVARREDRLAALKKEFEEEFTGIKVDYLVQDLSQIGELETFYQKTKAYHIKCWINNAGFSNSKDFLSQTSEEILELMKVDMLAPTLLSQYYLRDYQAVEGACLVNVSSVAGYELMESSPFYSPMKFYISAFSENIGRYLHNQEAAVQVKILAPAAVNTAFINVASQDESLTADDVWKRYNEADEIAAFLDQLIKSDKVLAKVNLDSREFELLDPQLPNRWAKD</sequence>
<dbReference type="Pfam" id="PF00106">
    <property type="entry name" value="adh_short"/>
    <property type="match status" value="1"/>
</dbReference>
<proteinExistence type="inferred from homology"/>
<dbReference type="CDD" id="cd05233">
    <property type="entry name" value="SDR_c"/>
    <property type="match status" value="1"/>
</dbReference>
<dbReference type="InterPro" id="IPR036291">
    <property type="entry name" value="NAD(P)-bd_dom_sf"/>
</dbReference>
<dbReference type="Proteomes" id="UP000234239">
    <property type="component" value="Unassembled WGS sequence"/>
</dbReference>
<dbReference type="AlphaFoldDB" id="A0A2I1MSX7"/>
<dbReference type="PANTHER" id="PTHR42901">
    <property type="entry name" value="ALCOHOL DEHYDROGENASE"/>
    <property type="match status" value="1"/>
</dbReference>
<evidence type="ECO:0000313" key="3">
    <source>
        <dbReference type="EMBL" id="PKZ23240.1"/>
    </source>
</evidence>
<name>A0A2I1MSX7_9LACT</name>
<dbReference type="PRINTS" id="PR00081">
    <property type="entry name" value="GDHRDH"/>
</dbReference>
<dbReference type="Gene3D" id="3.40.50.720">
    <property type="entry name" value="NAD(P)-binding Rossmann-like Domain"/>
    <property type="match status" value="1"/>
</dbReference>
<dbReference type="RefSeq" id="WP_070485855.1">
    <property type="nucleotide sequence ID" value="NZ_CAJHKM010000002.1"/>
</dbReference>
<dbReference type="InterPro" id="IPR002347">
    <property type="entry name" value="SDR_fam"/>
</dbReference>
<evidence type="ECO:0000256" key="1">
    <source>
        <dbReference type="ARBA" id="ARBA00006484"/>
    </source>
</evidence>
<dbReference type="OrthoDB" id="9775296at2"/>
<comment type="caution">
    <text evidence="3">The sequence shown here is derived from an EMBL/GenBank/DDBJ whole genome shotgun (WGS) entry which is preliminary data.</text>
</comment>
<keyword evidence="2" id="KW-0560">Oxidoreductase</keyword>
<evidence type="ECO:0000313" key="4">
    <source>
        <dbReference type="Proteomes" id="UP000234239"/>
    </source>
</evidence>
<evidence type="ECO:0000256" key="2">
    <source>
        <dbReference type="ARBA" id="ARBA00023002"/>
    </source>
</evidence>
<accession>A0A2I1MSX7</accession>
<dbReference type="PANTHER" id="PTHR42901:SF1">
    <property type="entry name" value="ALCOHOL DEHYDROGENASE"/>
    <property type="match status" value="1"/>
</dbReference>
<organism evidence="3 4">
    <name type="scientific">Aerococcus sanguinicola</name>
    <dbReference type="NCBI Taxonomy" id="119206"/>
    <lineage>
        <taxon>Bacteria</taxon>
        <taxon>Bacillati</taxon>
        <taxon>Bacillota</taxon>
        <taxon>Bacilli</taxon>
        <taxon>Lactobacillales</taxon>
        <taxon>Aerococcaceae</taxon>
        <taxon>Aerococcus</taxon>
    </lineage>
</organism>
<gene>
    <name evidence="3" type="ORF">CYJ28_01450</name>
</gene>